<dbReference type="EMBL" id="DS473207">
    <property type="protein sequence ID" value="EDO27426.1"/>
    <property type="molecule type" value="Genomic_DNA"/>
</dbReference>
<dbReference type="Gene3D" id="3.30.40.10">
    <property type="entry name" value="Zinc/RING finger domain, C3HC4 (zinc finger)"/>
    <property type="match status" value="1"/>
</dbReference>
<dbReference type="PROSITE" id="PS00518">
    <property type="entry name" value="ZF_RING_1"/>
    <property type="match status" value="1"/>
</dbReference>
<dbReference type="InterPro" id="IPR017907">
    <property type="entry name" value="Znf_RING_CS"/>
</dbReference>
<protein>
    <recommendedName>
        <fullName evidence="5">RING-type domain-containing protein</fullName>
    </recommendedName>
</protein>
<evidence type="ECO:0000259" key="5">
    <source>
        <dbReference type="PROSITE" id="PS50089"/>
    </source>
</evidence>
<dbReference type="FunFam" id="3.30.40.10:FF:000189">
    <property type="entry name" value="TNF receptor-associated factor"/>
    <property type="match status" value="1"/>
</dbReference>
<dbReference type="GO" id="GO:0007166">
    <property type="term" value="P:cell surface receptor signaling pathway"/>
    <property type="evidence" value="ECO:0000318"/>
    <property type="project" value="GO_Central"/>
</dbReference>
<evidence type="ECO:0000256" key="1">
    <source>
        <dbReference type="ARBA" id="ARBA00022723"/>
    </source>
</evidence>
<dbReference type="SUPFAM" id="SSF57850">
    <property type="entry name" value="RING/U-box"/>
    <property type="match status" value="1"/>
</dbReference>
<dbReference type="InterPro" id="IPR001841">
    <property type="entry name" value="Znf_RING"/>
</dbReference>
<dbReference type="STRING" id="45351.A7T9A1"/>
<dbReference type="GO" id="GO:0005737">
    <property type="term" value="C:cytoplasm"/>
    <property type="evidence" value="ECO:0000318"/>
    <property type="project" value="GO_Central"/>
</dbReference>
<dbReference type="HOGENOM" id="CLU_1519648_0_0_1"/>
<accession>A7T9A1</accession>
<dbReference type="InterPro" id="IPR013083">
    <property type="entry name" value="Znf_RING/FYVE/PHD"/>
</dbReference>
<reference evidence="6 7" key="1">
    <citation type="journal article" date="2007" name="Science">
        <title>Sea anemone genome reveals ancestral eumetazoan gene repertoire and genomic organization.</title>
        <authorList>
            <person name="Putnam N.H."/>
            <person name="Srivastava M."/>
            <person name="Hellsten U."/>
            <person name="Dirks B."/>
            <person name="Chapman J."/>
            <person name="Salamov A."/>
            <person name="Terry A."/>
            <person name="Shapiro H."/>
            <person name="Lindquist E."/>
            <person name="Kapitonov V.V."/>
            <person name="Jurka J."/>
            <person name="Genikhovich G."/>
            <person name="Grigoriev I.V."/>
            <person name="Lucas S.M."/>
            <person name="Steele R.E."/>
            <person name="Finnerty J.R."/>
            <person name="Technau U."/>
            <person name="Martindale M.Q."/>
            <person name="Rokhsar D.S."/>
        </authorList>
    </citation>
    <scope>NUCLEOTIDE SEQUENCE [LARGE SCALE GENOMIC DNA]</scope>
    <source>
        <strain evidence="7">CH2 X CH6</strain>
    </source>
</reference>
<dbReference type="Proteomes" id="UP000001593">
    <property type="component" value="Unassembled WGS sequence"/>
</dbReference>
<keyword evidence="2 4" id="KW-0863">Zinc-finger</keyword>
<dbReference type="PROSITE" id="PS50089">
    <property type="entry name" value="ZF_RING_2"/>
    <property type="match status" value="1"/>
</dbReference>
<feature type="domain" description="RING-type" evidence="5">
    <location>
        <begin position="25"/>
        <end position="65"/>
    </location>
</feature>
<gene>
    <name evidence="6" type="ORF">NEMVEDRAFT_v1g224093</name>
</gene>
<dbReference type="GO" id="GO:0008270">
    <property type="term" value="F:zinc ion binding"/>
    <property type="evidence" value="ECO:0007669"/>
    <property type="project" value="UniProtKB-KW"/>
</dbReference>
<dbReference type="AlphaFoldDB" id="A7T9A1"/>
<dbReference type="InterPro" id="IPR027370">
    <property type="entry name" value="Znf-RING_euk"/>
</dbReference>
<evidence type="ECO:0000256" key="2">
    <source>
        <dbReference type="ARBA" id="ARBA00022771"/>
    </source>
</evidence>
<dbReference type="KEGG" id="nve:5497722"/>
<evidence type="ECO:0000313" key="7">
    <source>
        <dbReference type="Proteomes" id="UP000001593"/>
    </source>
</evidence>
<name>A7T9A1_NEMVE</name>
<keyword evidence="3" id="KW-0862">Zinc</keyword>
<dbReference type="Pfam" id="PF13445">
    <property type="entry name" value="zf-RING_UBOX"/>
    <property type="match status" value="1"/>
</dbReference>
<dbReference type="InParanoid" id="A7T9A1"/>
<dbReference type="PANTHER" id="PTHR10131">
    <property type="entry name" value="TNF RECEPTOR ASSOCIATED FACTOR"/>
    <property type="match status" value="1"/>
</dbReference>
<sequence length="177" mass="19755">MADPSPVPSGYDSEFVIAVAEEYTCRICHLPLRVPVQTKCGHRFCKECLDEASRRKSRAECPMDREPLDLKKDVFLDKAAERTILSFLVKCPCKGCKWEAELRDLEVSMKGCGKLRERGEVLGVSIRGYGKARERGEVLGISIKGYGKARERGEILGVSIKGYGKARERGESDRVGE</sequence>
<dbReference type="SMART" id="SM00184">
    <property type="entry name" value="RING"/>
    <property type="match status" value="1"/>
</dbReference>
<organism evidence="6 7">
    <name type="scientific">Nematostella vectensis</name>
    <name type="common">Starlet sea anemone</name>
    <dbReference type="NCBI Taxonomy" id="45351"/>
    <lineage>
        <taxon>Eukaryota</taxon>
        <taxon>Metazoa</taxon>
        <taxon>Cnidaria</taxon>
        <taxon>Anthozoa</taxon>
        <taxon>Hexacorallia</taxon>
        <taxon>Actiniaria</taxon>
        <taxon>Edwardsiidae</taxon>
        <taxon>Nematostella</taxon>
    </lineage>
</organism>
<evidence type="ECO:0000313" key="6">
    <source>
        <dbReference type="EMBL" id="EDO27426.1"/>
    </source>
</evidence>
<evidence type="ECO:0000256" key="3">
    <source>
        <dbReference type="ARBA" id="ARBA00022833"/>
    </source>
</evidence>
<dbReference type="PhylomeDB" id="A7T9A1"/>
<keyword evidence="1" id="KW-0479">Metal-binding</keyword>
<proteinExistence type="predicted"/>
<keyword evidence="7" id="KW-1185">Reference proteome</keyword>
<dbReference type="PANTHER" id="PTHR10131:SF94">
    <property type="entry name" value="TNF RECEPTOR-ASSOCIATED FACTOR 4"/>
    <property type="match status" value="1"/>
</dbReference>
<evidence type="ECO:0000256" key="4">
    <source>
        <dbReference type="PROSITE-ProRule" id="PRU00175"/>
    </source>
</evidence>
<dbReference type="GO" id="GO:0043122">
    <property type="term" value="P:regulation of canonical NF-kappaB signal transduction"/>
    <property type="evidence" value="ECO:0000318"/>
    <property type="project" value="GO_Central"/>
</dbReference>
<dbReference type="eggNOG" id="KOG0297">
    <property type="taxonomic scope" value="Eukaryota"/>
</dbReference>
<dbReference type="GO" id="GO:0035591">
    <property type="term" value="F:signaling adaptor activity"/>
    <property type="evidence" value="ECO:0000318"/>
    <property type="project" value="GO_Central"/>
</dbReference>